<evidence type="ECO:0000313" key="3">
    <source>
        <dbReference type="EMBL" id="KAB2630309.1"/>
    </source>
</evidence>
<dbReference type="Proteomes" id="UP000327157">
    <property type="component" value="Chromosome 12"/>
</dbReference>
<dbReference type="AlphaFoldDB" id="A0A5N5HR51"/>
<evidence type="ECO:0000259" key="2">
    <source>
        <dbReference type="SMART" id="SM00848"/>
    </source>
</evidence>
<name>A0A5N5HR51_9ROSA</name>
<dbReference type="SUPFAM" id="SSF54001">
    <property type="entry name" value="Cysteine proteinases"/>
    <property type="match status" value="1"/>
</dbReference>
<dbReference type="OrthoDB" id="1163416at2759"/>
<dbReference type="InterPro" id="IPR013201">
    <property type="entry name" value="Prot_inhib_I29"/>
</dbReference>
<reference evidence="4" key="2">
    <citation type="submission" date="2019-10" db="EMBL/GenBank/DDBJ databases">
        <title>A de novo genome assembly of a pear dwarfing rootstock.</title>
        <authorList>
            <person name="Wang F."/>
            <person name="Wang J."/>
            <person name="Li S."/>
            <person name="Zhang Y."/>
            <person name="Fang M."/>
            <person name="Ma L."/>
            <person name="Zhao Y."/>
            <person name="Jiang S."/>
        </authorList>
    </citation>
    <scope>NUCLEOTIDE SEQUENCE [LARGE SCALE GENOMIC DNA]</scope>
</reference>
<feature type="chain" id="PRO_5024295336" evidence="1">
    <location>
        <begin position="26"/>
        <end position="107"/>
    </location>
</feature>
<comment type="caution">
    <text evidence="3">The sequence shown here is derived from an EMBL/GenBank/DDBJ whole genome shotgun (WGS) entry which is preliminary data.</text>
</comment>
<feature type="domain" description="Cathepsin propeptide inhibitor" evidence="2">
    <location>
        <begin position="39"/>
        <end position="96"/>
    </location>
</feature>
<gene>
    <name evidence="3" type="ORF">D8674_007828</name>
</gene>
<organism evidence="3 4">
    <name type="scientific">Pyrus ussuriensis x Pyrus communis</name>
    <dbReference type="NCBI Taxonomy" id="2448454"/>
    <lineage>
        <taxon>Eukaryota</taxon>
        <taxon>Viridiplantae</taxon>
        <taxon>Streptophyta</taxon>
        <taxon>Embryophyta</taxon>
        <taxon>Tracheophyta</taxon>
        <taxon>Spermatophyta</taxon>
        <taxon>Magnoliopsida</taxon>
        <taxon>eudicotyledons</taxon>
        <taxon>Gunneridae</taxon>
        <taxon>Pentapetalae</taxon>
        <taxon>rosids</taxon>
        <taxon>fabids</taxon>
        <taxon>Rosales</taxon>
        <taxon>Rosaceae</taxon>
        <taxon>Amygdaloideae</taxon>
        <taxon>Maleae</taxon>
        <taxon>Pyrus</taxon>
    </lineage>
</organism>
<keyword evidence="1" id="KW-0732">Signal</keyword>
<proteinExistence type="predicted"/>
<feature type="signal peptide" evidence="1">
    <location>
        <begin position="1"/>
        <end position="25"/>
    </location>
</feature>
<reference evidence="3 4" key="3">
    <citation type="submission" date="2019-11" db="EMBL/GenBank/DDBJ databases">
        <title>A de novo genome assembly of a pear dwarfing rootstock.</title>
        <authorList>
            <person name="Wang F."/>
            <person name="Wang J."/>
            <person name="Li S."/>
            <person name="Zhang Y."/>
            <person name="Fang M."/>
            <person name="Ma L."/>
            <person name="Zhao Y."/>
            <person name="Jiang S."/>
        </authorList>
    </citation>
    <scope>NUCLEOTIDE SEQUENCE [LARGE SCALE GENOMIC DNA]</scope>
    <source>
        <strain evidence="3">S2</strain>
        <tissue evidence="3">Leaf</tissue>
    </source>
</reference>
<reference evidence="3 4" key="1">
    <citation type="submission" date="2019-09" db="EMBL/GenBank/DDBJ databases">
        <authorList>
            <person name="Ou C."/>
        </authorList>
    </citation>
    <scope>NUCLEOTIDE SEQUENCE [LARGE SCALE GENOMIC DNA]</scope>
    <source>
        <strain evidence="3">S2</strain>
        <tissue evidence="3">Leaf</tissue>
    </source>
</reference>
<dbReference type="InterPro" id="IPR038765">
    <property type="entry name" value="Papain-like_cys_pep_sf"/>
</dbReference>
<dbReference type="SMART" id="SM00848">
    <property type="entry name" value="Inhibitor_I29"/>
    <property type="match status" value="1"/>
</dbReference>
<dbReference type="Gene3D" id="1.10.287.2250">
    <property type="match status" value="1"/>
</dbReference>
<evidence type="ECO:0000313" key="4">
    <source>
        <dbReference type="Proteomes" id="UP000327157"/>
    </source>
</evidence>
<dbReference type="EMBL" id="SMOL01000143">
    <property type="protein sequence ID" value="KAB2630309.1"/>
    <property type="molecule type" value="Genomic_DNA"/>
</dbReference>
<protein>
    <submittedName>
        <fullName evidence="3">Macrodontain-1-like</fullName>
    </submittedName>
</protein>
<dbReference type="Pfam" id="PF08246">
    <property type="entry name" value="Inhibitor_I29"/>
    <property type="match status" value="1"/>
</dbReference>
<evidence type="ECO:0000256" key="1">
    <source>
        <dbReference type="SAM" id="SignalP"/>
    </source>
</evidence>
<sequence length="107" mass="12489">MAVFATMSNHRRSFCLALLLVLILAFRPSIHHKSMSERFEGWMAEYGRVYKDEQEKEMRFKIFKSTVENIEASNKIEGHTYTAGLNDFSDLTHEEFMSRTCGRCPTM</sequence>
<keyword evidence="4" id="KW-1185">Reference proteome</keyword>
<accession>A0A5N5HR51</accession>